<dbReference type="CDD" id="cd00067">
    <property type="entry name" value="GAL4"/>
    <property type="match status" value="1"/>
</dbReference>
<dbReference type="AlphaFoldDB" id="A0A6A5VGX1"/>
<evidence type="ECO:0000256" key="6">
    <source>
        <dbReference type="ARBA" id="ARBA00023242"/>
    </source>
</evidence>
<dbReference type="Gene3D" id="4.10.240.10">
    <property type="entry name" value="Zn(2)-C6 fungal-type DNA-binding domain"/>
    <property type="match status" value="1"/>
</dbReference>
<evidence type="ECO:0000256" key="5">
    <source>
        <dbReference type="ARBA" id="ARBA00023163"/>
    </source>
</evidence>
<keyword evidence="5" id="KW-0804">Transcription</keyword>
<dbReference type="PANTHER" id="PTHR47171:SF3">
    <property type="entry name" value="FARA-RELATED"/>
    <property type="match status" value="1"/>
</dbReference>
<dbReference type="GO" id="GO:0000981">
    <property type="term" value="F:DNA-binding transcription factor activity, RNA polymerase II-specific"/>
    <property type="evidence" value="ECO:0007669"/>
    <property type="project" value="InterPro"/>
</dbReference>
<reference evidence="10" key="1">
    <citation type="journal article" date="2020" name="Stud. Mycol.">
        <title>101 Dothideomycetes genomes: a test case for predicting lifestyles and emergence of pathogens.</title>
        <authorList>
            <person name="Haridas S."/>
            <person name="Albert R."/>
            <person name="Binder M."/>
            <person name="Bloem J."/>
            <person name="Labutti K."/>
            <person name="Salamov A."/>
            <person name="Andreopoulos B."/>
            <person name="Baker S."/>
            <person name="Barry K."/>
            <person name="Bills G."/>
            <person name="Bluhm B."/>
            <person name="Cannon C."/>
            <person name="Castanera R."/>
            <person name="Culley D."/>
            <person name="Daum C."/>
            <person name="Ezra D."/>
            <person name="Gonzalez J."/>
            <person name="Henrissat B."/>
            <person name="Kuo A."/>
            <person name="Liang C."/>
            <person name="Lipzen A."/>
            <person name="Lutzoni F."/>
            <person name="Magnuson J."/>
            <person name="Mondo S."/>
            <person name="Nolan M."/>
            <person name="Ohm R."/>
            <person name="Pangilinan J."/>
            <person name="Park H.-J."/>
            <person name="Ramirez L."/>
            <person name="Alfaro M."/>
            <person name="Sun H."/>
            <person name="Tritt A."/>
            <person name="Yoshinaga Y."/>
            <person name="Zwiers L.-H."/>
            <person name="Turgeon B."/>
            <person name="Goodwin S."/>
            <person name="Spatafora J."/>
            <person name="Crous P."/>
            <person name="Grigoriev I."/>
        </authorList>
    </citation>
    <scope>NUCLEOTIDE SEQUENCE</scope>
    <source>
        <strain evidence="10">CBS 107.79</strain>
    </source>
</reference>
<gene>
    <name evidence="10" type="ORF">BU23DRAFT_44863</name>
</gene>
<keyword evidence="8" id="KW-0812">Transmembrane</keyword>
<protein>
    <recommendedName>
        <fullName evidence="9">Zn(2)-C6 fungal-type domain-containing protein</fullName>
    </recommendedName>
</protein>
<keyword evidence="4" id="KW-0238">DNA-binding</keyword>
<evidence type="ECO:0000256" key="1">
    <source>
        <dbReference type="ARBA" id="ARBA00022723"/>
    </source>
</evidence>
<feature type="transmembrane region" description="Helical" evidence="8">
    <location>
        <begin position="234"/>
        <end position="251"/>
    </location>
</feature>
<dbReference type="SMART" id="SM00066">
    <property type="entry name" value="GAL4"/>
    <property type="match status" value="1"/>
</dbReference>
<dbReference type="InterPro" id="IPR007219">
    <property type="entry name" value="XnlR_reg_dom"/>
</dbReference>
<dbReference type="CDD" id="cd12148">
    <property type="entry name" value="fungal_TF_MHR"/>
    <property type="match status" value="1"/>
</dbReference>
<keyword evidence="8" id="KW-1133">Transmembrane helix</keyword>
<dbReference type="PANTHER" id="PTHR47171">
    <property type="entry name" value="FARA-RELATED"/>
    <property type="match status" value="1"/>
</dbReference>
<evidence type="ECO:0000313" key="11">
    <source>
        <dbReference type="Proteomes" id="UP000800036"/>
    </source>
</evidence>
<evidence type="ECO:0000259" key="9">
    <source>
        <dbReference type="PROSITE" id="PS50048"/>
    </source>
</evidence>
<dbReference type="SMART" id="SM00906">
    <property type="entry name" value="Fungal_trans"/>
    <property type="match status" value="1"/>
</dbReference>
<accession>A0A6A5VGX1</accession>
<evidence type="ECO:0000256" key="8">
    <source>
        <dbReference type="SAM" id="Phobius"/>
    </source>
</evidence>
<dbReference type="InterPro" id="IPR036864">
    <property type="entry name" value="Zn2-C6_fun-type_DNA-bd_sf"/>
</dbReference>
<dbReference type="GO" id="GO:0008270">
    <property type="term" value="F:zinc ion binding"/>
    <property type="evidence" value="ECO:0007669"/>
    <property type="project" value="InterPro"/>
</dbReference>
<keyword evidence="8" id="KW-0472">Membrane</keyword>
<feature type="domain" description="Zn(2)-C6 fungal-type" evidence="9">
    <location>
        <begin position="9"/>
        <end position="43"/>
    </location>
</feature>
<dbReference type="InterPro" id="IPR052073">
    <property type="entry name" value="Amide_Lactam_Regulators"/>
</dbReference>
<keyword evidence="1" id="KW-0479">Metal-binding</keyword>
<feature type="region of interest" description="Disordered" evidence="7">
    <location>
        <begin position="56"/>
        <end position="77"/>
    </location>
</feature>
<keyword evidence="2" id="KW-0862">Zinc</keyword>
<proteinExistence type="predicted"/>
<organism evidence="10 11">
    <name type="scientific">Bimuria novae-zelandiae CBS 107.79</name>
    <dbReference type="NCBI Taxonomy" id="1447943"/>
    <lineage>
        <taxon>Eukaryota</taxon>
        <taxon>Fungi</taxon>
        <taxon>Dikarya</taxon>
        <taxon>Ascomycota</taxon>
        <taxon>Pezizomycotina</taxon>
        <taxon>Dothideomycetes</taxon>
        <taxon>Pleosporomycetidae</taxon>
        <taxon>Pleosporales</taxon>
        <taxon>Massarineae</taxon>
        <taxon>Didymosphaeriaceae</taxon>
        <taxon>Bimuria</taxon>
    </lineage>
</organism>
<evidence type="ECO:0000313" key="10">
    <source>
        <dbReference type="EMBL" id="KAF1976295.1"/>
    </source>
</evidence>
<dbReference type="OrthoDB" id="5121955at2759"/>
<dbReference type="SUPFAM" id="SSF57701">
    <property type="entry name" value="Zn2/Cys6 DNA-binding domain"/>
    <property type="match status" value="1"/>
</dbReference>
<evidence type="ECO:0000256" key="4">
    <source>
        <dbReference type="ARBA" id="ARBA00023125"/>
    </source>
</evidence>
<keyword evidence="11" id="KW-1185">Reference proteome</keyword>
<keyword evidence="6" id="KW-0539">Nucleus</keyword>
<dbReference type="EMBL" id="ML976667">
    <property type="protein sequence ID" value="KAF1976295.1"/>
    <property type="molecule type" value="Genomic_DNA"/>
</dbReference>
<evidence type="ECO:0000256" key="3">
    <source>
        <dbReference type="ARBA" id="ARBA00023015"/>
    </source>
</evidence>
<keyword evidence="3" id="KW-0805">Transcription regulation</keyword>
<dbReference type="GO" id="GO:0006351">
    <property type="term" value="P:DNA-templated transcription"/>
    <property type="evidence" value="ECO:0007669"/>
    <property type="project" value="InterPro"/>
</dbReference>
<dbReference type="GO" id="GO:0003677">
    <property type="term" value="F:DNA binding"/>
    <property type="evidence" value="ECO:0007669"/>
    <property type="project" value="UniProtKB-KW"/>
</dbReference>
<dbReference type="Pfam" id="PF00172">
    <property type="entry name" value="Zn_clus"/>
    <property type="match status" value="1"/>
</dbReference>
<dbReference type="Pfam" id="PF04082">
    <property type="entry name" value="Fungal_trans"/>
    <property type="match status" value="1"/>
</dbReference>
<evidence type="ECO:0000256" key="7">
    <source>
        <dbReference type="SAM" id="MobiDB-lite"/>
    </source>
</evidence>
<feature type="compositionally biased region" description="Polar residues" evidence="7">
    <location>
        <begin position="58"/>
        <end position="77"/>
    </location>
</feature>
<dbReference type="PROSITE" id="PS50048">
    <property type="entry name" value="ZN2_CY6_FUNGAL_2"/>
    <property type="match status" value="1"/>
</dbReference>
<sequence>MQPTKKTRSCVPCHTRKLRCDATLVGTPCTRCVTNNRVGICVLVEHRRNKNPKIRTARTISSKEPQASTDQASNNDLHAESQASALVQTGENWRHAGLAELHNPVSQEVLGVPVQGGRPLPTHNAPESDIRRIMVEYYRDFNPLTILAEGLQQPRRRGLVQEDNAFITLKSAHEREISHLDATDRAYLLQRHVHDLPSKSVCEALVDLFFRHACAYLPILDHIKFLEKYRQDNCSTLILYALFVVVIPYATSPLIRSTGYADATAAQLEFFTRTRLLFDFGCERDELSLLQCSLLLGSFQHTFDANKNSRFWFSNAVRLALQMGLHKSDIEEEVDPTTYRLLRRIWWVLIQRDVLYGITGLESTRLIHDDETDVLPVELDDFAKDPSVIGHHNDLAVQLQRLCFQESCKLARFGARFLDLFQKERLSPTMSQVRELDKALKDWQVSLPQQLNILSAASCTYSDACIVTLHLLFYQISVLFHRTVCRRLSTLDSHKVAAYKQQLSDVTAQGWSFLRQAMMQDALCFAPPFIIESIAQMIAVCIETAQKSPQGVTQAHRSDLTVFIAYFEEMVQKWSSAKLYARMFQAGAVVLL</sequence>
<dbReference type="Proteomes" id="UP000800036">
    <property type="component" value="Unassembled WGS sequence"/>
</dbReference>
<dbReference type="PROSITE" id="PS00463">
    <property type="entry name" value="ZN2_CY6_FUNGAL_1"/>
    <property type="match status" value="1"/>
</dbReference>
<evidence type="ECO:0000256" key="2">
    <source>
        <dbReference type="ARBA" id="ARBA00022833"/>
    </source>
</evidence>
<name>A0A6A5VGX1_9PLEO</name>
<dbReference type="InterPro" id="IPR001138">
    <property type="entry name" value="Zn2Cys6_DnaBD"/>
</dbReference>